<evidence type="ECO:0000313" key="2">
    <source>
        <dbReference type="WBParaSite" id="JU765_v2.g7257.t1"/>
    </source>
</evidence>
<protein>
    <submittedName>
        <fullName evidence="2">Uncharacterized protein</fullName>
    </submittedName>
</protein>
<name>A0AC34RJ04_9BILA</name>
<reference evidence="2" key="1">
    <citation type="submission" date="2022-11" db="UniProtKB">
        <authorList>
            <consortium name="WormBaseParasite"/>
        </authorList>
    </citation>
    <scope>IDENTIFICATION</scope>
</reference>
<dbReference type="Proteomes" id="UP000887576">
    <property type="component" value="Unplaced"/>
</dbReference>
<proteinExistence type="predicted"/>
<dbReference type="WBParaSite" id="JU765_v2.g7257.t1">
    <property type="protein sequence ID" value="JU765_v2.g7257.t1"/>
    <property type="gene ID" value="JU765_v2.g7257"/>
</dbReference>
<accession>A0AC34RJ04</accession>
<evidence type="ECO:0000313" key="1">
    <source>
        <dbReference type="Proteomes" id="UP000887576"/>
    </source>
</evidence>
<sequence>MDFNEDQKLICRVCGDVAAGNHYSQIVCNGCKGFFRRSVWSRRQYSCRFGGDCVVMKAVQHERDRNFRGEVVSENPCASTSAKGKKQCCSTDSQTEITAIPRSSACSNNIQIASFNRNHPDNFVELPSPYCSDSPDDAILYQLIFNEKRAFSMQDDNLNNINVLSHRADISFQVAFFNPSLVCNRYPMEFKPKSVLTPQSLIIGWRRHFIYYMDWIRTFDEFKSLSLTDQLILARNRHTDHGWLSHSYNTMLTGRNGICFANGGFHPYVTDIQWSERDKRIDEFYESQTKATVDHLITPMKEIKMDFAEYVLLKSIVFFRTEPGMSPEGIITVRETRKKFLRVLYKYLRQKNSEPDLAMDKFTLLLSFTTVLTALKSMMDDRIMMNNFFAIIEFDALILDVHNGEHST</sequence>
<organism evidence="1 2">
    <name type="scientific">Panagrolaimus sp. JU765</name>
    <dbReference type="NCBI Taxonomy" id="591449"/>
    <lineage>
        <taxon>Eukaryota</taxon>
        <taxon>Metazoa</taxon>
        <taxon>Ecdysozoa</taxon>
        <taxon>Nematoda</taxon>
        <taxon>Chromadorea</taxon>
        <taxon>Rhabditida</taxon>
        <taxon>Tylenchina</taxon>
        <taxon>Panagrolaimomorpha</taxon>
        <taxon>Panagrolaimoidea</taxon>
        <taxon>Panagrolaimidae</taxon>
        <taxon>Panagrolaimus</taxon>
    </lineage>
</organism>